<keyword evidence="2" id="KW-1185">Reference proteome</keyword>
<evidence type="ECO:0000313" key="1">
    <source>
        <dbReference type="EMBL" id="KIJ28599.1"/>
    </source>
</evidence>
<gene>
    <name evidence="1" type="ORF">M422DRAFT_54540</name>
</gene>
<sequence>MSGTITTHAEEIKKDNTEEISLQDINPVFTAIPVTQVFEPPEDILEPSFWVKTLETRNITAASPETESQRQTLLQLGQKVIPWEDRLPYHKLPKHGERLGEHLLRLLDDLLVGEPVKGVAGQISYYLNPRKWSRIQEEFQRIQSTVVPLLLKKKKAIPLFPPWGCYDNPQHAWNSLDYEIIAVTFRNDMENALGDLFKWDALAFGCNCV</sequence>
<dbReference type="AlphaFoldDB" id="A0A0C9U318"/>
<dbReference type="EMBL" id="KN837302">
    <property type="protein sequence ID" value="KIJ28599.1"/>
    <property type="molecule type" value="Genomic_DNA"/>
</dbReference>
<protein>
    <submittedName>
        <fullName evidence="1">Uncharacterized protein</fullName>
    </submittedName>
</protein>
<dbReference type="Proteomes" id="UP000054279">
    <property type="component" value="Unassembled WGS sequence"/>
</dbReference>
<proteinExistence type="predicted"/>
<name>A0A0C9U318_SPHS4</name>
<dbReference type="HOGENOM" id="CLU_1316146_0_0_1"/>
<accession>A0A0C9U318</accession>
<dbReference type="OrthoDB" id="3203159at2759"/>
<reference evidence="1 2" key="1">
    <citation type="submission" date="2014-06" db="EMBL/GenBank/DDBJ databases">
        <title>Evolutionary Origins and Diversification of the Mycorrhizal Mutualists.</title>
        <authorList>
            <consortium name="DOE Joint Genome Institute"/>
            <consortium name="Mycorrhizal Genomics Consortium"/>
            <person name="Kohler A."/>
            <person name="Kuo A."/>
            <person name="Nagy L.G."/>
            <person name="Floudas D."/>
            <person name="Copeland A."/>
            <person name="Barry K.W."/>
            <person name="Cichocki N."/>
            <person name="Veneault-Fourrey C."/>
            <person name="LaButti K."/>
            <person name="Lindquist E.A."/>
            <person name="Lipzen A."/>
            <person name="Lundell T."/>
            <person name="Morin E."/>
            <person name="Murat C."/>
            <person name="Riley R."/>
            <person name="Ohm R."/>
            <person name="Sun H."/>
            <person name="Tunlid A."/>
            <person name="Henrissat B."/>
            <person name="Grigoriev I.V."/>
            <person name="Hibbett D.S."/>
            <person name="Martin F."/>
        </authorList>
    </citation>
    <scope>NUCLEOTIDE SEQUENCE [LARGE SCALE GENOMIC DNA]</scope>
    <source>
        <strain evidence="1 2">SS14</strain>
    </source>
</reference>
<organism evidence="1 2">
    <name type="scientific">Sphaerobolus stellatus (strain SS14)</name>
    <dbReference type="NCBI Taxonomy" id="990650"/>
    <lineage>
        <taxon>Eukaryota</taxon>
        <taxon>Fungi</taxon>
        <taxon>Dikarya</taxon>
        <taxon>Basidiomycota</taxon>
        <taxon>Agaricomycotina</taxon>
        <taxon>Agaricomycetes</taxon>
        <taxon>Phallomycetidae</taxon>
        <taxon>Geastrales</taxon>
        <taxon>Sphaerobolaceae</taxon>
        <taxon>Sphaerobolus</taxon>
    </lineage>
</organism>
<evidence type="ECO:0000313" key="2">
    <source>
        <dbReference type="Proteomes" id="UP000054279"/>
    </source>
</evidence>